<comment type="subcellular location">
    <subcellularLocation>
        <location evidence="1">Secreted</location>
    </subcellularLocation>
</comment>
<organism evidence="4 5">
    <name type="scientific">Mytilus galloprovincialis</name>
    <name type="common">Mediterranean mussel</name>
    <dbReference type="NCBI Taxonomy" id="29158"/>
    <lineage>
        <taxon>Eukaryota</taxon>
        <taxon>Metazoa</taxon>
        <taxon>Spiralia</taxon>
        <taxon>Lophotrochozoa</taxon>
        <taxon>Mollusca</taxon>
        <taxon>Bivalvia</taxon>
        <taxon>Autobranchia</taxon>
        <taxon>Pteriomorphia</taxon>
        <taxon>Mytilida</taxon>
        <taxon>Mytiloidea</taxon>
        <taxon>Mytilidae</taxon>
        <taxon>Mytilinae</taxon>
        <taxon>Mytilus</taxon>
    </lineage>
</organism>
<dbReference type="PRINTS" id="PR00007">
    <property type="entry name" value="COMPLEMNTC1Q"/>
</dbReference>
<feature type="domain" description="C1q" evidence="3">
    <location>
        <begin position="59"/>
        <end position="194"/>
    </location>
</feature>
<dbReference type="PANTHER" id="PTHR15427:SF33">
    <property type="entry name" value="COLLAGEN IV NC1 DOMAIN-CONTAINING PROTEIN"/>
    <property type="match status" value="1"/>
</dbReference>
<comment type="caution">
    <text evidence="4">The sequence shown here is derived from an EMBL/GenBank/DDBJ whole genome shotgun (WGS) entry which is preliminary data.</text>
</comment>
<keyword evidence="2" id="KW-0964">Secreted</keyword>
<dbReference type="SUPFAM" id="SSF49842">
    <property type="entry name" value="TNF-like"/>
    <property type="match status" value="1"/>
</dbReference>
<dbReference type="Proteomes" id="UP000596742">
    <property type="component" value="Unassembled WGS sequence"/>
</dbReference>
<dbReference type="Pfam" id="PF00386">
    <property type="entry name" value="C1q"/>
    <property type="match status" value="1"/>
</dbReference>
<evidence type="ECO:0000256" key="2">
    <source>
        <dbReference type="ARBA" id="ARBA00022525"/>
    </source>
</evidence>
<dbReference type="EMBL" id="UYJE01007246">
    <property type="protein sequence ID" value="VDI52935.1"/>
    <property type="molecule type" value="Genomic_DNA"/>
</dbReference>
<sequence length="194" mass="21758">MISDENKDLNTLVKDLLQKVNGFQRECQYRKDVDDTDTDLHRADVKEKRLLVNGLVPQQETVIVAFSATLNHHVTLGTHQAIQYDNVITNIGHAYDTRHGNFIVLFKGLYLISVTAYNYPGFNVFLELVRNNLVIASMYSYGSGGAQSGLTETLILRLEKGDMVWVRGRSSGYKIAGSKSENCNSFSGYSLMKL</sequence>
<gene>
    <name evidence="4" type="ORF">MGAL_10B089801</name>
</gene>
<dbReference type="PANTHER" id="PTHR15427">
    <property type="entry name" value="EMILIN ELASTIN MICROFIBRIL INTERFACE-LOCATED PROTEIN ELASTIN MICROFIBRIL INTERFACER"/>
    <property type="match status" value="1"/>
</dbReference>
<accession>A0A8B6FSN4</accession>
<protein>
    <recommendedName>
        <fullName evidence="3">C1q domain-containing protein</fullName>
    </recommendedName>
</protein>
<evidence type="ECO:0000256" key="1">
    <source>
        <dbReference type="ARBA" id="ARBA00004613"/>
    </source>
</evidence>
<keyword evidence="5" id="KW-1185">Reference proteome</keyword>
<dbReference type="InterPro" id="IPR001073">
    <property type="entry name" value="C1q_dom"/>
</dbReference>
<dbReference type="GO" id="GO:0005581">
    <property type="term" value="C:collagen trimer"/>
    <property type="evidence" value="ECO:0007669"/>
    <property type="project" value="UniProtKB-KW"/>
</dbReference>
<name>A0A8B6FSN4_MYTGA</name>
<dbReference type="OrthoDB" id="6152364at2759"/>
<evidence type="ECO:0000313" key="4">
    <source>
        <dbReference type="EMBL" id="VDI52935.1"/>
    </source>
</evidence>
<dbReference type="PROSITE" id="PS50871">
    <property type="entry name" value="C1Q"/>
    <property type="match status" value="1"/>
</dbReference>
<dbReference type="InterPro" id="IPR050392">
    <property type="entry name" value="Collagen/C1q_domain"/>
</dbReference>
<dbReference type="Gene3D" id="2.60.120.40">
    <property type="match status" value="1"/>
</dbReference>
<evidence type="ECO:0000259" key="3">
    <source>
        <dbReference type="PROSITE" id="PS50871"/>
    </source>
</evidence>
<reference evidence="4" key="1">
    <citation type="submission" date="2018-11" db="EMBL/GenBank/DDBJ databases">
        <authorList>
            <person name="Alioto T."/>
            <person name="Alioto T."/>
        </authorList>
    </citation>
    <scope>NUCLEOTIDE SEQUENCE</scope>
</reference>
<evidence type="ECO:0000313" key="5">
    <source>
        <dbReference type="Proteomes" id="UP000596742"/>
    </source>
</evidence>
<dbReference type="AlphaFoldDB" id="A0A8B6FSN4"/>
<dbReference type="SMART" id="SM00110">
    <property type="entry name" value="C1Q"/>
    <property type="match status" value="1"/>
</dbReference>
<proteinExistence type="predicted"/>
<dbReference type="InterPro" id="IPR008983">
    <property type="entry name" value="Tumour_necrosis_fac-like_dom"/>
</dbReference>